<reference evidence="3" key="3">
    <citation type="submission" date="2015-04" db="UniProtKB">
        <authorList>
            <consortium name="EnsemblPlants"/>
        </authorList>
    </citation>
    <scope>IDENTIFICATION</scope>
</reference>
<dbReference type="STRING" id="77586.A0A0D9VSM3"/>
<dbReference type="AlphaFoldDB" id="A0A0D9VSM3"/>
<dbReference type="HOGENOM" id="CLU_2641639_0_0_1"/>
<keyword evidence="2" id="KW-1133">Transmembrane helix</keyword>
<keyword evidence="2" id="KW-0472">Membrane</keyword>
<proteinExistence type="predicted"/>
<keyword evidence="4" id="KW-1185">Reference proteome</keyword>
<feature type="region of interest" description="Disordered" evidence="1">
    <location>
        <begin position="1"/>
        <end position="20"/>
    </location>
</feature>
<evidence type="ECO:0000313" key="3">
    <source>
        <dbReference type="EnsemblPlants" id="LPERR03G11330.1"/>
    </source>
</evidence>
<feature type="transmembrane region" description="Helical" evidence="2">
    <location>
        <begin position="30"/>
        <end position="50"/>
    </location>
</feature>
<evidence type="ECO:0000256" key="2">
    <source>
        <dbReference type="SAM" id="Phobius"/>
    </source>
</evidence>
<keyword evidence="2" id="KW-0812">Transmembrane</keyword>
<dbReference type="PANTHER" id="PTHR34591">
    <property type="entry name" value="OS03G0653100 PROTEIN-RELATED"/>
    <property type="match status" value="1"/>
</dbReference>
<sequence>MDLGGLDDDNVLDTGNDDEENNHRIYFLGFHPYKAIVFLGISFIGVAYHLNSSKLEYLGKLRPKDYSYTYAADIYEAFPYTPCMIGELPRNNI</sequence>
<dbReference type="Gramene" id="LPERR03G11330.1">
    <property type="protein sequence ID" value="LPERR03G11330.1"/>
    <property type="gene ID" value="LPERR03G11330"/>
</dbReference>
<reference evidence="3 4" key="1">
    <citation type="submission" date="2012-08" db="EMBL/GenBank/DDBJ databases">
        <title>Oryza genome evolution.</title>
        <authorList>
            <person name="Wing R.A."/>
        </authorList>
    </citation>
    <scope>NUCLEOTIDE SEQUENCE</scope>
</reference>
<accession>A0A0D9VSM3</accession>
<dbReference type="Proteomes" id="UP000032180">
    <property type="component" value="Chromosome 3"/>
</dbReference>
<reference evidence="4" key="2">
    <citation type="submission" date="2013-12" db="EMBL/GenBank/DDBJ databases">
        <authorList>
            <person name="Yu Y."/>
            <person name="Lee S."/>
            <person name="de Baynast K."/>
            <person name="Wissotski M."/>
            <person name="Liu L."/>
            <person name="Talag J."/>
            <person name="Goicoechea J."/>
            <person name="Angelova A."/>
            <person name="Jetty R."/>
            <person name="Kudrna D."/>
            <person name="Golser W."/>
            <person name="Rivera L."/>
            <person name="Zhang J."/>
            <person name="Wing R."/>
        </authorList>
    </citation>
    <scope>NUCLEOTIDE SEQUENCE</scope>
</reference>
<evidence type="ECO:0000313" key="4">
    <source>
        <dbReference type="Proteomes" id="UP000032180"/>
    </source>
</evidence>
<evidence type="ECO:0000256" key="1">
    <source>
        <dbReference type="SAM" id="MobiDB-lite"/>
    </source>
</evidence>
<protein>
    <submittedName>
        <fullName evidence="3">Uncharacterized protein</fullName>
    </submittedName>
</protein>
<dbReference type="PANTHER" id="PTHR34591:SF21">
    <property type="entry name" value="F-BOX DOMAIN CONTAINING PROTEIN, EXPRESSED"/>
    <property type="match status" value="1"/>
</dbReference>
<name>A0A0D9VSM3_9ORYZ</name>
<organism evidence="3 4">
    <name type="scientific">Leersia perrieri</name>
    <dbReference type="NCBI Taxonomy" id="77586"/>
    <lineage>
        <taxon>Eukaryota</taxon>
        <taxon>Viridiplantae</taxon>
        <taxon>Streptophyta</taxon>
        <taxon>Embryophyta</taxon>
        <taxon>Tracheophyta</taxon>
        <taxon>Spermatophyta</taxon>
        <taxon>Magnoliopsida</taxon>
        <taxon>Liliopsida</taxon>
        <taxon>Poales</taxon>
        <taxon>Poaceae</taxon>
        <taxon>BOP clade</taxon>
        <taxon>Oryzoideae</taxon>
        <taxon>Oryzeae</taxon>
        <taxon>Oryzinae</taxon>
        <taxon>Leersia</taxon>
    </lineage>
</organism>
<dbReference type="EnsemblPlants" id="LPERR03G11330.1">
    <property type="protein sequence ID" value="LPERR03G11330.1"/>
    <property type="gene ID" value="LPERR03G11330"/>
</dbReference>